<keyword evidence="1" id="KW-1133">Transmembrane helix</keyword>
<proteinExistence type="predicted"/>
<dbReference type="EMBL" id="DQTV01000089">
    <property type="protein sequence ID" value="HIP57366.1"/>
    <property type="molecule type" value="Genomic_DNA"/>
</dbReference>
<name>A0A832Z000_9CREN</name>
<evidence type="ECO:0000256" key="1">
    <source>
        <dbReference type="SAM" id="Phobius"/>
    </source>
</evidence>
<reference evidence="2" key="1">
    <citation type="journal article" date="2020" name="ISME J.">
        <title>Gammaproteobacteria mediating utilization of methyl-, sulfur- and petroleum organic compounds in deep ocean hydrothermal plumes.</title>
        <authorList>
            <person name="Zhou Z."/>
            <person name="Liu Y."/>
            <person name="Pan J."/>
            <person name="Cron B.R."/>
            <person name="Toner B.M."/>
            <person name="Anantharaman K."/>
            <person name="Breier J.A."/>
            <person name="Dick G.J."/>
            <person name="Li M."/>
        </authorList>
    </citation>
    <scope>NUCLEOTIDE SEQUENCE</scope>
    <source>
        <strain evidence="2">SZUA-1435</strain>
    </source>
</reference>
<gene>
    <name evidence="2" type="ORF">EYH02_04790</name>
</gene>
<feature type="transmembrane region" description="Helical" evidence="1">
    <location>
        <begin position="50"/>
        <end position="70"/>
    </location>
</feature>
<feature type="transmembrane region" description="Helical" evidence="1">
    <location>
        <begin position="7"/>
        <end position="30"/>
    </location>
</feature>
<keyword evidence="1" id="KW-0812">Transmembrane</keyword>
<evidence type="ECO:0000313" key="3">
    <source>
        <dbReference type="Proteomes" id="UP000605805"/>
    </source>
</evidence>
<evidence type="ECO:0000313" key="2">
    <source>
        <dbReference type="EMBL" id="HIP57366.1"/>
    </source>
</evidence>
<protein>
    <recommendedName>
        <fullName evidence="4">DUF131 domain-containing protein</fullName>
    </recommendedName>
</protein>
<dbReference type="AlphaFoldDB" id="A0A832Z000"/>
<dbReference type="Proteomes" id="UP000605805">
    <property type="component" value="Unassembled WGS sequence"/>
</dbReference>
<accession>A0A832Z000</accession>
<comment type="caution">
    <text evidence="2">The sequence shown here is derived from an EMBL/GenBank/DDBJ whole genome shotgun (WGS) entry which is preliminary data.</text>
</comment>
<keyword evidence="1" id="KW-0472">Membrane</keyword>
<sequence>MVDYIRLGFALIFLGIALAFIAALLPAIAIPLTWPLQPGEAMPTPTTRTGGGVGGCILLFFVPICFGYGVGHLPITLVIVSLILAAVVALIAYFTLRYLVPKPRIGGSP</sequence>
<organism evidence="2 3">
    <name type="scientific">Ignisphaera aggregans</name>
    <dbReference type="NCBI Taxonomy" id="334771"/>
    <lineage>
        <taxon>Archaea</taxon>
        <taxon>Thermoproteota</taxon>
        <taxon>Thermoprotei</taxon>
        <taxon>Desulfurococcales</taxon>
        <taxon>Desulfurococcaceae</taxon>
        <taxon>Ignisphaera</taxon>
    </lineage>
</organism>
<evidence type="ECO:0008006" key="4">
    <source>
        <dbReference type="Google" id="ProtNLM"/>
    </source>
</evidence>
<feature type="transmembrane region" description="Helical" evidence="1">
    <location>
        <begin position="77"/>
        <end position="100"/>
    </location>
</feature>